<feature type="chain" id="PRO_5020853750" evidence="1">
    <location>
        <begin position="20"/>
        <end position="214"/>
    </location>
</feature>
<name>A0A4R7SRB2_9BACT</name>
<dbReference type="EMBL" id="SOCA01000001">
    <property type="protein sequence ID" value="TDU81215.1"/>
    <property type="molecule type" value="Genomic_DNA"/>
</dbReference>
<protein>
    <submittedName>
        <fullName evidence="2">Uncharacterized protein</fullName>
    </submittedName>
</protein>
<organism evidence="2 3">
    <name type="scientific">Prosthecobacter fusiformis</name>
    <dbReference type="NCBI Taxonomy" id="48464"/>
    <lineage>
        <taxon>Bacteria</taxon>
        <taxon>Pseudomonadati</taxon>
        <taxon>Verrucomicrobiota</taxon>
        <taxon>Verrucomicrobiia</taxon>
        <taxon>Verrucomicrobiales</taxon>
        <taxon>Verrucomicrobiaceae</taxon>
        <taxon>Prosthecobacter</taxon>
    </lineage>
</organism>
<keyword evidence="3" id="KW-1185">Reference proteome</keyword>
<evidence type="ECO:0000256" key="1">
    <source>
        <dbReference type="SAM" id="SignalP"/>
    </source>
</evidence>
<gene>
    <name evidence="2" type="ORF">EI77_00518</name>
</gene>
<dbReference type="RefSeq" id="WP_133793187.1">
    <property type="nucleotide sequence ID" value="NZ_SOCA01000001.1"/>
</dbReference>
<sequence>MKTFLLLALTLFSASHLNAQSASVPMQGNLLRSTSGRTLNERGLSDGTMPLKKDRVYDVIEQKMGYVVLAVAGRQVVVNKSDVELTPKPQIPASMPENPAALPPTPPPAAEFKPGEIVLLSAKYTLQGNQARNVKNRLAKLIPMGTLTQPVKILVTDALSTAAANQGNVAVITTSGYGVASVQMAPKNILTVEYTYNGEARQQQVTEGSYLILP</sequence>
<evidence type="ECO:0000313" key="2">
    <source>
        <dbReference type="EMBL" id="TDU81215.1"/>
    </source>
</evidence>
<accession>A0A4R7SRB2</accession>
<feature type="signal peptide" evidence="1">
    <location>
        <begin position="1"/>
        <end position="19"/>
    </location>
</feature>
<reference evidence="2 3" key="1">
    <citation type="submission" date="2019-03" db="EMBL/GenBank/DDBJ databases">
        <title>Genomic Encyclopedia of Archaeal and Bacterial Type Strains, Phase II (KMG-II): from individual species to whole genera.</title>
        <authorList>
            <person name="Goeker M."/>
        </authorList>
    </citation>
    <scope>NUCLEOTIDE SEQUENCE [LARGE SCALE GENOMIC DNA]</scope>
    <source>
        <strain evidence="2 3">ATCC 25309</strain>
    </source>
</reference>
<comment type="caution">
    <text evidence="2">The sequence shown here is derived from an EMBL/GenBank/DDBJ whole genome shotgun (WGS) entry which is preliminary data.</text>
</comment>
<keyword evidence="1" id="KW-0732">Signal</keyword>
<proteinExistence type="predicted"/>
<evidence type="ECO:0000313" key="3">
    <source>
        <dbReference type="Proteomes" id="UP000295662"/>
    </source>
</evidence>
<dbReference type="Proteomes" id="UP000295662">
    <property type="component" value="Unassembled WGS sequence"/>
</dbReference>
<dbReference type="AlphaFoldDB" id="A0A4R7SRB2"/>